<gene>
    <name evidence="5" type="ORF">E4K67_08175</name>
</gene>
<dbReference type="InterPro" id="IPR027417">
    <property type="entry name" value="P-loop_NTPase"/>
</dbReference>
<keyword evidence="2" id="KW-0547">Nucleotide-binding</keyword>
<dbReference type="OrthoDB" id="9799337at2"/>
<dbReference type="InterPro" id="IPR050153">
    <property type="entry name" value="Metal_Ion_Import_ABC"/>
</dbReference>
<dbReference type="GO" id="GO:0005524">
    <property type="term" value="F:ATP binding"/>
    <property type="evidence" value="ECO:0007669"/>
    <property type="project" value="UniProtKB-KW"/>
</dbReference>
<dbReference type="SMART" id="SM00382">
    <property type="entry name" value="AAA"/>
    <property type="match status" value="1"/>
</dbReference>
<keyword evidence="6" id="KW-1185">Reference proteome</keyword>
<dbReference type="InterPro" id="IPR017871">
    <property type="entry name" value="ABC_transporter-like_CS"/>
</dbReference>
<feature type="domain" description="ABC transporter" evidence="4">
    <location>
        <begin position="3"/>
        <end position="238"/>
    </location>
</feature>
<dbReference type="FunFam" id="3.40.50.300:FF:000134">
    <property type="entry name" value="Iron-enterobactin ABC transporter ATP-binding protein"/>
    <property type="match status" value="1"/>
</dbReference>
<dbReference type="Gene3D" id="3.40.50.300">
    <property type="entry name" value="P-loop containing nucleotide triphosphate hydrolases"/>
    <property type="match status" value="1"/>
</dbReference>
<organism evidence="5 6">
    <name type="scientific">Desulfosporosinus fructosivorans</name>
    <dbReference type="NCBI Taxonomy" id="2018669"/>
    <lineage>
        <taxon>Bacteria</taxon>
        <taxon>Bacillati</taxon>
        <taxon>Bacillota</taxon>
        <taxon>Clostridia</taxon>
        <taxon>Eubacteriales</taxon>
        <taxon>Desulfitobacteriaceae</taxon>
        <taxon>Desulfosporosinus</taxon>
    </lineage>
</organism>
<dbReference type="GO" id="GO:0016887">
    <property type="term" value="F:ATP hydrolysis activity"/>
    <property type="evidence" value="ECO:0007669"/>
    <property type="project" value="InterPro"/>
</dbReference>
<protein>
    <submittedName>
        <fullName evidence="5">ABC transporter ATP-binding protein</fullName>
    </submittedName>
</protein>
<dbReference type="SUPFAM" id="SSF52540">
    <property type="entry name" value="P-loop containing nucleoside triphosphate hydrolases"/>
    <property type="match status" value="1"/>
</dbReference>
<dbReference type="PROSITE" id="PS00211">
    <property type="entry name" value="ABC_TRANSPORTER_1"/>
    <property type="match status" value="1"/>
</dbReference>
<evidence type="ECO:0000256" key="3">
    <source>
        <dbReference type="ARBA" id="ARBA00022840"/>
    </source>
</evidence>
<keyword evidence="1" id="KW-0813">Transport</keyword>
<dbReference type="InterPro" id="IPR003593">
    <property type="entry name" value="AAA+_ATPase"/>
</dbReference>
<dbReference type="PANTHER" id="PTHR42734:SF19">
    <property type="entry name" value="IRON COMPOUNDS ABC TRANSPORTER, ATP-BINDING PROTEIN"/>
    <property type="match status" value="1"/>
</dbReference>
<reference evidence="5 6" key="1">
    <citation type="submission" date="2019-03" db="EMBL/GenBank/DDBJ databases">
        <title>Draft Genome Sequence of Desulfosporosinus fructosivorans Strain 63.6F, Isolated from Marine Sediment in the Baltic Sea.</title>
        <authorList>
            <person name="Hausmann B."/>
            <person name="Vandieken V."/>
            <person name="Pjevac P."/>
            <person name="Schreck K."/>
            <person name="Herbold C.W."/>
            <person name="Loy A."/>
        </authorList>
    </citation>
    <scope>NUCLEOTIDE SEQUENCE [LARGE SCALE GENOMIC DNA]</scope>
    <source>
        <strain evidence="5 6">63.6F</strain>
    </source>
</reference>
<dbReference type="PROSITE" id="PS50893">
    <property type="entry name" value="ABC_TRANSPORTER_2"/>
    <property type="match status" value="1"/>
</dbReference>
<evidence type="ECO:0000313" key="5">
    <source>
        <dbReference type="EMBL" id="TGE38620.1"/>
    </source>
</evidence>
<evidence type="ECO:0000256" key="1">
    <source>
        <dbReference type="ARBA" id="ARBA00022448"/>
    </source>
</evidence>
<dbReference type="Proteomes" id="UP000298460">
    <property type="component" value="Unassembled WGS sequence"/>
</dbReference>
<dbReference type="EMBL" id="SPQQ01000003">
    <property type="protein sequence ID" value="TGE38620.1"/>
    <property type="molecule type" value="Genomic_DNA"/>
</dbReference>
<keyword evidence="3 5" id="KW-0067">ATP-binding</keyword>
<dbReference type="PANTHER" id="PTHR42734">
    <property type="entry name" value="METAL TRANSPORT SYSTEM ATP-BINDING PROTEIN TM_0124-RELATED"/>
    <property type="match status" value="1"/>
</dbReference>
<dbReference type="CDD" id="cd03214">
    <property type="entry name" value="ABC_Iron-Siderophores_B12_Hemin"/>
    <property type="match status" value="1"/>
</dbReference>
<dbReference type="RefSeq" id="WP_135546847.1">
    <property type="nucleotide sequence ID" value="NZ_SPQQ01000003.1"/>
</dbReference>
<evidence type="ECO:0000256" key="2">
    <source>
        <dbReference type="ARBA" id="ARBA00022741"/>
    </source>
</evidence>
<comment type="caution">
    <text evidence="5">The sequence shown here is derived from an EMBL/GenBank/DDBJ whole genome shotgun (WGS) entry which is preliminary data.</text>
</comment>
<sequence>MILEIKDASFGYGKKTVLRNISFQVGFGEFLCLLGPNGVGKTTLFKSILGFLAVKSGEIMLNGQGINQWSKPRLAKVVGYVPQAHTPPFPYTVLDVVLMGRIAHLGSFSSPSREDVKIAEESLDKLGAYFLKDMTYTEISGGERQMVLIARALTQRPQILILDEPTSNLDYGNQVRVLLQIKKLSDEGMTVVMTSHYPDHAFLCTSKVALLNKKGFEIGTADEIITEKNMKDTYGINVRITRLADNHGADIKRCVALAN</sequence>
<name>A0A4Z0R736_9FIRM</name>
<evidence type="ECO:0000313" key="6">
    <source>
        <dbReference type="Proteomes" id="UP000298460"/>
    </source>
</evidence>
<evidence type="ECO:0000259" key="4">
    <source>
        <dbReference type="PROSITE" id="PS50893"/>
    </source>
</evidence>
<dbReference type="Pfam" id="PF00005">
    <property type="entry name" value="ABC_tran"/>
    <property type="match status" value="1"/>
</dbReference>
<proteinExistence type="predicted"/>
<accession>A0A4Z0R736</accession>
<dbReference type="InterPro" id="IPR003439">
    <property type="entry name" value="ABC_transporter-like_ATP-bd"/>
</dbReference>
<dbReference type="AlphaFoldDB" id="A0A4Z0R736"/>